<dbReference type="InterPro" id="IPR018060">
    <property type="entry name" value="HTH_AraC"/>
</dbReference>
<proteinExistence type="predicted"/>
<evidence type="ECO:0000256" key="2">
    <source>
        <dbReference type="ARBA" id="ARBA00023125"/>
    </source>
</evidence>
<keyword evidence="2" id="KW-0238">DNA-binding</keyword>
<sequence>MINYICKPIQRTFFTIIYRIFIVNTIQMSFFGSMGNDIGFNAWINDHMDKENTTIISTLFHRSVGISFYDYLMRVRLQNATKDLALTDKGLTDIALSNGFSDLKSFNKRFKELLKCLPSEYRTKVLDTPPEYEYSHRKYIPCSDPEIKQLLEMNIL</sequence>
<organism evidence="6 7">
    <name type="scientific">Butyrivibrio fibrisolvens</name>
    <dbReference type="NCBI Taxonomy" id="831"/>
    <lineage>
        <taxon>Bacteria</taxon>
        <taxon>Bacillati</taxon>
        <taxon>Bacillota</taxon>
        <taxon>Clostridia</taxon>
        <taxon>Lachnospirales</taxon>
        <taxon>Lachnospiraceae</taxon>
        <taxon>Butyrivibrio</taxon>
    </lineage>
</organism>
<dbReference type="AlphaFoldDB" id="A0A317G4L3"/>
<protein>
    <recommendedName>
        <fullName evidence="5">HTH araC/xylS-type domain-containing protein</fullName>
    </recommendedName>
</protein>
<evidence type="ECO:0000259" key="5">
    <source>
        <dbReference type="PROSITE" id="PS01124"/>
    </source>
</evidence>
<dbReference type="SUPFAM" id="SSF46689">
    <property type="entry name" value="Homeodomain-like"/>
    <property type="match status" value="1"/>
</dbReference>
<name>A0A317G4L3_BUTFI</name>
<dbReference type="GO" id="GO:0003700">
    <property type="term" value="F:DNA-binding transcription factor activity"/>
    <property type="evidence" value="ECO:0007669"/>
    <property type="project" value="InterPro"/>
</dbReference>
<dbReference type="PANTHER" id="PTHR43280:SF2">
    <property type="entry name" value="HTH-TYPE TRANSCRIPTIONAL REGULATOR EXSA"/>
    <property type="match status" value="1"/>
</dbReference>
<dbReference type="EMBL" id="NXNG01000001">
    <property type="protein sequence ID" value="PWT28477.1"/>
    <property type="molecule type" value="Genomic_DNA"/>
</dbReference>
<evidence type="ECO:0000256" key="4">
    <source>
        <dbReference type="SAM" id="Phobius"/>
    </source>
</evidence>
<evidence type="ECO:0000313" key="7">
    <source>
        <dbReference type="Proteomes" id="UP000245488"/>
    </source>
</evidence>
<comment type="caution">
    <text evidence="6">The sequence shown here is derived from an EMBL/GenBank/DDBJ whole genome shotgun (WGS) entry which is preliminary data.</text>
</comment>
<feature type="transmembrane region" description="Helical" evidence="4">
    <location>
        <begin position="12"/>
        <end position="34"/>
    </location>
</feature>
<evidence type="ECO:0000256" key="1">
    <source>
        <dbReference type="ARBA" id="ARBA00023015"/>
    </source>
</evidence>
<keyword evidence="7" id="KW-1185">Reference proteome</keyword>
<dbReference type="PANTHER" id="PTHR43280">
    <property type="entry name" value="ARAC-FAMILY TRANSCRIPTIONAL REGULATOR"/>
    <property type="match status" value="1"/>
</dbReference>
<dbReference type="Proteomes" id="UP000245488">
    <property type="component" value="Chromosome"/>
</dbReference>
<dbReference type="InterPro" id="IPR009057">
    <property type="entry name" value="Homeodomain-like_sf"/>
</dbReference>
<dbReference type="PROSITE" id="PS00041">
    <property type="entry name" value="HTH_ARAC_FAMILY_1"/>
    <property type="match status" value="1"/>
</dbReference>
<keyword evidence="4" id="KW-0472">Membrane</keyword>
<keyword evidence="1" id="KW-0805">Transcription regulation</keyword>
<accession>A0A317G4L3</accession>
<keyword evidence="3" id="KW-0804">Transcription</keyword>
<keyword evidence="4" id="KW-0812">Transmembrane</keyword>
<dbReference type="Gene3D" id="1.10.10.60">
    <property type="entry name" value="Homeodomain-like"/>
    <property type="match status" value="1"/>
</dbReference>
<dbReference type="Pfam" id="PF12833">
    <property type="entry name" value="HTH_18"/>
    <property type="match status" value="1"/>
</dbReference>
<dbReference type="GO" id="GO:0043565">
    <property type="term" value="F:sequence-specific DNA binding"/>
    <property type="evidence" value="ECO:0007669"/>
    <property type="project" value="InterPro"/>
</dbReference>
<evidence type="ECO:0000256" key="3">
    <source>
        <dbReference type="ARBA" id="ARBA00023163"/>
    </source>
</evidence>
<keyword evidence="4" id="KW-1133">Transmembrane helix</keyword>
<reference evidence="6 7" key="1">
    <citation type="submission" date="2017-09" db="EMBL/GenBank/DDBJ databases">
        <title>High-quality draft genome sequence of Butyrivibrio fibrisolvens INBov1, isolated from cow rumen.</title>
        <authorList>
            <person name="Rodriguez Hernaez J."/>
            <person name="Rivarola M."/>
            <person name="Paniego N."/>
            <person name="Cravero S."/>
            <person name="Ceron Cucchi M."/>
            <person name="Martinez M.C."/>
        </authorList>
    </citation>
    <scope>NUCLEOTIDE SEQUENCE [LARGE SCALE GENOMIC DNA]</scope>
    <source>
        <strain evidence="6 7">INBov1</strain>
    </source>
</reference>
<feature type="domain" description="HTH araC/xylS-type" evidence="5">
    <location>
        <begin position="56"/>
        <end position="124"/>
    </location>
</feature>
<evidence type="ECO:0000313" key="6">
    <source>
        <dbReference type="EMBL" id="PWT28477.1"/>
    </source>
</evidence>
<dbReference type="PROSITE" id="PS01124">
    <property type="entry name" value="HTH_ARAC_FAMILY_2"/>
    <property type="match status" value="1"/>
</dbReference>
<gene>
    <name evidence="6" type="ORF">CPT75_15850</name>
</gene>
<dbReference type="SMART" id="SM00342">
    <property type="entry name" value="HTH_ARAC"/>
    <property type="match status" value="1"/>
</dbReference>
<dbReference type="InterPro" id="IPR018062">
    <property type="entry name" value="HTH_AraC-typ_CS"/>
</dbReference>